<gene>
    <name evidence="2" type="ORF">WDJ50_17485</name>
</gene>
<dbReference type="Gene3D" id="3.30.1540.10">
    <property type="entry name" value="formyl-coa transferase, domain 3"/>
    <property type="match status" value="1"/>
</dbReference>
<dbReference type="AlphaFoldDB" id="A0AAU6Q7D6"/>
<sequence length="289" mass="30481">MSTPSSALAGLNAVTLAGNIPGPLAAAALVRDGMHMTKVEGPGGDLLRQAHPDLYAELSVGQTVQTLDLRSADGQTAFQALLKDADLLLTSQRPAALSRLGITPEGLAVLNPRLCWVAIVGDTEEPEVPGHDLTYQLGAGLLSPPQMPRTLLADIAGGQEAARAAVTLLLGRERGSQERYRQVGLRQSAEHFALPLHFGLTSEGGWLSGKLPNYRLYPLKDGWVGVAALEPHFAQRLMTVLAGRDPEGVLSELTVEECNRLAHEHDLPLHAISTPDSSSGPVSTPGGQA</sequence>
<dbReference type="InterPro" id="IPR044855">
    <property type="entry name" value="CoA-Trfase_III_dom3_sf"/>
</dbReference>
<protein>
    <submittedName>
        <fullName evidence="2">CoA transferase</fullName>
    </submittedName>
</protein>
<organism evidence="2">
    <name type="scientific">Deinococcus sp. VB142</name>
    <dbReference type="NCBI Taxonomy" id="3112952"/>
    <lineage>
        <taxon>Bacteria</taxon>
        <taxon>Thermotogati</taxon>
        <taxon>Deinococcota</taxon>
        <taxon>Deinococci</taxon>
        <taxon>Deinococcales</taxon>
        <taxon>Deinococcaceae</taxon>
        <taxon>Deinococcus</taxon>
    </lineage>
</organism>
<dbReference type="PANTHER" id="PTHR48228">
    <property type="entry name" value="SUCCINYL-COA--D-CITRAMALATE COA-TRANSFERASE"/>
    <property type="match status" value="1"/>
</dbReference>
<feature type="compositionally biased region" description="Polar residues" evidence="1">
    <location>
        <begin position="274"/>
        <end position="289"/>
    </location>
</feature>
<dbReference type="EMBL" id="CP149783">
    <property type="protein sequence ID" value="WYF46210.1"/>
    <property type="molecule type" value="Genomic_DNA"/>
</dbReference>
<evidence type="ECO:0000256" key="1">
    <source>
        <dbReference type="SAM" id="MobiDB-lite"/>
    </source>
</evidence>
<keyword evidence="2" id="KW-0808">Transferase</keyword>
<dbReference type="Gene3D" id="3.40.50.10540">
    <property type="entry name" value="Crotonobetainyl-coa:carnitine coa-transferase, domain 1"/>
    <property type="match status" value="1"/>
</dbReference>
<evidence type="ECO:0000313" key="2">
    <source>
        <dbReference type="EMBL" id="WYF46210.1"/>
    </source>
</evidence>
<dbReference type="GO" id="GO:0016740">
    <property type="term" value="F:transferase activity"/>
    <property type="evidence" value="ECO:0007669"/>
    <property type="project" value="UniProtKB-KW"/>
</dbReference>
<dbReference type="Pfam" id="PF02515">
    <property type="entry name" value="CoA_transf_3"/>
    <property type="match status" value="1"/>
</dbReference>
<name>A0AAU6Q7D6_9DEIO</name>
<proteinExistence type="predicted"/>
<dbReference type="PANTHER" id="PTHR48228:SF5">
    <property type="entry name" value="ALPHA-METHYLACYL-COA RACEMASE"/>
    <property type="match status" value="1"/>
</dbReference>
<dbReference type="InterPro" id="IPR003673">
    <property type="entry name" value="CoA-Trfase_fam_III"/>
</dbReference>
<dbReference type="RefSeq" id="WP_339097660.1">
    <property type="nucleotide sequence ID" value="NZ_CP149783.1"/>
</dbReference>
<reference evidence="2" key="1">
    <citation type="submission" date="2024-03" db="EMBL/GenBank/DDBJ databases">
        <title>Deinococcus weizhi sp. nov., isolated from human skin.</title>
        <authorList>
            <person name="Wei Z."/>
            <person name="Tian F."/>
            <person name="Yang C."/>
            <person name="Xin L.T."/>
            <person name="Wen Z.J."/>
            <person name="Lan K.C."/>
            <person name="Yu L."/>
            <person name="Zhe W."/>
            <person name="Dan F.D."/>
            <person name="Jun W."/>
            <person name="Rui Z."/>
            <person name="Yong X.J."/>
            <person name="Ting Y."/>
            <person name="Wei X."/>
            <person name="Xu Z.G."/>
            <person name="Xin Z."/>
            <person name="Dong F.G."/>
            <person name="Ni X.M."/>
            <person name="Zheng M.G."/>
            <person name="Chun Y."/>
            <person name="Qian W.X."/>
        </authorList>
    </citation>
    <scope>NUCLEOTIDE SEQUENCE</scope>
    <source>
        <strain evidence="2">VB142</strain>
    </source>
</reference>
<feature type="region of interest" description="Disordered" evidence="1">
    <location>
        <begin position="270"/>
        <end position="289"/>
    </location>
</feature>
<dbReference type="InterPro" id="IPR050509">
    <property type="entry name" value="CoA-transferase_III"/>
</dbReference>
<dbReference type="SUPFAM" id="SSF89796">
    <property type="entry name" value="CoA-transferase family III (CaiB/BaiF)"/>
    <property type="match status" value="1"/>
</dbReference>
<accession>A0AAU6Q7D6</accession>
<dbReference type="InterPro" id="IPR023606">
    <property type="entry name" value="CoA-Trfase_III_dom_1_sf"/>
</dbReference>